<accession>A0A369JKP1</accession>
<proteinExistence type="predicted"/>
<dbReference type="EMBL" id="LUEZ02000069">
    <property type="protein sequence ID" value="RDB20283.1"/>
    <property type="molecule type" value="Genomic_DNA"/>
</dbReference>
<name>A0A369JKP1_HYPMA</name>
<protein>
    <submittedName>
        <fullName evidence="1">Uncharacterized protein</fullName>
    </submittedName>
</protein>
<gene>
    <name evidence="1" type="ORF">Hypma_012717</name>
</gene>
<dbReference type="Proteomes" id="UP000076154">
    <property type="component" value="Unassembled WGS sequence"/>
</dbReference>
<dbReference type="AlphaFoldDB" id="A0A369JKP1"/>
<evidence type="ECO:0000313" key="2">
    <source>
        <dbReference type="Proteomes" id="UP000076154"/>
    </source>
</evidence>
<keyword evidence="2" id="KW-1185">Reference proteome</keyword>
<dbReference type="InParanoid" id="A0A369JKP1"/>
<organism evidence="1 2">
    <name type="scientific">Hypsizygus marmoreus</name>
    <name type="common">White beech mushroom</name>
    <name type="synonym">Agaricus marmoreus</name>
    <dbReference type="NCBI Taxonomy" id="39966"/>
    <lineage>
        <taxon>Eukaryota</taxon>
        <taxon>Fungi</taxon>
        <taxon>Dikarya</taxon>
        <taxon>Basidiomycota</taxon>
        <taxon>Agaricomycotina</taxon>
        <taxon>Agaricomycetes</taxon>
        <taxon>Agaricomycetidae</taxon>
        <taxon>Agaricales</taxon>
        <taxon>Tricholomatineae</taxon>
        <taxon>Lyophyllaceae</taxon>
        <taxon>Hypsizygus</taxon>
    </lineage>
</organism>
<sequence>MYPQRPPDLNVMEFTVLLALAEAAEKYEVYGLMYILKNRFRNILLHHGMEIIEYAAKHDYPDLIGIMAPQMLEKPLAEMLAILPPHLFGAWVLYRERWEDVRRKAFTIGCFTSLLNLDIAFQGGASAHLDWQWHTRWRQSIETNIKEIPEFTAFLGATTPLPVLIDVDFHSSYRPF</sequence>
<dbReference type="STRING" id="39966.A0A369JKP1"/>
<evidence type="ECO:0000313" key="1">
    <source>
        <dbReference type="EMBL" id="RDB20283.1"/>
    </source>
</evidence>
<comment type="caution">
    <text evidence="1">The sequence shown here is derived from an EMBL/GenBank/DDBJ whole genome shotgun (WGS) entry which is preliminary data.</text>
</comment>
<reference evidence="1" key="1">
    <citation type="submission" date="2018-04" db="EMBL/GenBank/DDBJ databases">
        <title>Whole genome sequencing of Hypsizygus marmoreus.</title>
        <authorList>
            <person name="Choi I.-G."/>
            <person name="Min B."/>
            <person name="Kim J.-G."/>
            <person name="Kim S."/>
            <person name="Oh Y.-L."/>
            <person name="Kong W.-S."/>
            <person name="Park H."/>
            <person name="Jeong J."/>
            <person name="Song E.-S."/>
        </authorList>
    </citation>
    <scope>NUCLEOTIDE SEQUENCE [LARGE SCALE GENOMIC DNA]</scope>
    <source>
        <strain evidence="1">51987-8</strain>
    </source>
</reference>